<organism evidence="1 2">
    <name type="scientific">Tritonibacter horizontis</name>
    <dbReference type="NCBI Taxonomy" id="1768241"/>
    <lineage>
        <taxon>Bacteria</taxon>
        <taxon>Pseudomonadati</taxon>
        <taxon>Pseudomonadota</taxon>
        <taxon>Alphaproteobacteria</taxon>
        <taxon>Rhodobacterales</taxon>
        <taxon>Paracoccaceae</taxon>
        <taxon>Tritonibacter</taxon>
    </lineage>
</organism>
<dbReference type="Proteomes" id="UP000068382">
    <property type="component" value="Unassembled WGS sequence"/>
</dbReference>
<dbReference type="RefSeq" id="WP_068247295.1">
    <property type="nucleotide sequence ID" value="NZ_LPUY01000096.1"/>
</dbReference>
<accession>A0A132BSN6</accession>
<name>A0A132BSN6_9RHOB</name>
<comment type="caution">
    <text evidence="1">The sequence shown here is derived from an EMBL/GenBank/DDBJ whole genome shotgun (WGS) entry which is preliminary data.</text>
</comment>
<gene>
    <name evidence="1" type="ORF">TRIHO_37440</name>
</gene>
<proteinExistence type="predicted"/>
<sequence length="294" mass="33044">MSNFNSMTLMAAGEMIAEMSTQAAFSSLILGWGVEEFCGSGSVASKANDLVRFAKSSMGQRSVPTVNGNCDLRRAMVEHATTASDRDKQNKPDVWLRLVAGLKMDGFELVEERVPDPMGGTSIFDDAPRMIKKIVLRRMLPEDVPEADFREATSEVEALLDRHGFNVAKGHLAQATQNFSQGNWSSANAMIRDFYQELLDKIAEYFGCDPKVSDDAKRQYLADTKSGPFLLHEYNEWENDRGKPAYVLGLWARLHPHGSHPGLSDEEDCAFRFQIILITARIFLRRFDKRVKDQ</sequence>
<evidence type="ECO:0000313" key="2">
    <source>
        <dbReference type="Proteomes" id="UP000068382"/>
    </source>
</evidence>
<dbReference type="OrthoDB" id="6826964at2"/>
<keyword evidence="2" id="KW-1185">Reference proteome</keyword>
<dbReference type="EMBL" id="LPUY01000096">
    <property type="protein sequence ID" value="KUP91408.1"/>
    <property type="molecule type" value="Genomic_DNA"/>
</dbReference>
<protein>
    <submittedName>
        <fullName evidence="1">Uncharacterized protein</fullName>
    </submittedName>
</protein>
<reference evidence="1 2" key="1">
    <citation type="submission" date="2015-12" db="EMBL/GenBank/DDBJ databases">
        <title>Genome sequence of the marine Rhodobacteraceae strain O3.65, Candidatus Tritonibacter horizontis.</title>
        <authorList>
            <person name="Poehlein A."/>
            <person name="Giebel H.A."/>
            <person name="Voget S."/>
            <person name="Brinkhoff T."/>
        </authorList>
    </citation>
    <scope>NUCLEOTIDE SEQUENCE [LARGE SCALE GENOMIC DNA]</scope>
    <source>
        <strain evidence="1 2">O3.65</strain>
    </source>
</reference>
<evidence type="ECO:0000313" key="1">
    <source>
        <dbReference type="EMBL" id="KUP91408.1"/>
    </source>
</evidence>
<dbReference type="AlphaFoldDB" id="A0A132BSN6"/>